<reference evidence="15" key="1">
    <citation type="submission" date="2021-03" db="EMBL/GenBank/DDBJ databases">
        <authorList>
            <person name="Li Z."/>
            <person name="Yang C."/>
        </authorList>
    </citation>
    <scope>NUCLEOTIDE SEQUENCE</scope>
    <source>
        <strain evidence="15">Dzin_1.0</strain>
        <tissue evidence="15">Leaf</tissue>
    </source>
</reference>
<evidence type="ECO:0000256" key="12">
    <source>
        <dbReference type="PIRSR" id="PIRSR605150-2"/>
    </source>
</evidence>
<feature type="transmembrane region" description="Helical" evidence="14">
    <location>
        <begin position="53"/>
        <end position="71"/>
    </location>
</feature>
<feature type="transmembrane region" description="Helical" evidence="14">
    <location>
        <begin position="600"/>
        <end position="621"/>
    </location>
</feature>
<organism evidence="15 16">
    <name type="scientific">Dioscorea zingiberensis</name>
    <dbReference type="NCBI Taxonomy" id="325984"/>
    <lineage>
        <taxon>Eukaryota</taxon>
        <taxon>Viridiplantae</taxon>
        <taxon>Streptophyta</taxon>
        <taxon>Embryophyta</taxon>
        <taxon>Tracheophyta</taxon>
        <taxon>Spermatophyta</taxon>
        <taxon>Magnoliopsida</taxon>
        <taxon>Liliopsida</taxon>
        <taxon>Dioscoreales</taxon>
        <taxon>Dioscoreaceae</taxon>
        <taxon>Dioscorea</taxon>
    </lineage>
</organism>
<sequence length="732" mass="83067">MGERDEALFETRGKGRSAYKVFAGSVFVGVLMIWVYRVSVILRGEINGTAASWPWFGVFGAELWFGFYWILTQSVRWNPTFRFTFKDRLSLRYEDKLPYVDVFVCTADPSIEPPSMVINTVLSVMSYDYPTEKLSVYLSDDGGSELTFYALLEASQFAKSWIPFCKKFSLEPRSPAAYFLRTFEPNDAVFAAEWIAIKKLYEEMENRINAATKVGKVPRNIHEQYKGFVEWETGITAKDHQAIVQILIDGKDETSADIEGSVLPTLVYMAREKRLNRHHNFKAGAMNSLIRISSEISNGEIILTVDCDMYSNNSETIRDALCFFMDEEKGHEYAYVQLTQNFDNITKNDIYAASLKTLSKVDFHGLDGYGGPLYTGSCCFHRRESLSGRKFSKDWKKDMKTNKPGQREANSDTLEAKCRSLITCSFEDNTEWGNEIGLKYGCPVEDVITGLSIQCRGWKSVYFNPSKIDFFGVAPMTLSQTLVQHKRWSEGDFQIFLSKFNPFLFGHGKIQFGLQMAYSIYCLWAPCFLPILYYSIIPSLTLLNAIPLFPKISSIWFIPYAYVIITTSVYSIVEAMWIGLSLKAWWNEKRIWLYKRLASYPFAFLDSILKVIGVNKTTFIVTSKVVEEDASGRYAKEIIDFGPASSMLTILSMIAIFNLLCLVGALKRMVLLDDGIGVLSTLFLQFVICGLITIINLPLYQAMFLRRDGGRIPTSTAVISVSLALLVCLIPL</sequence>
<feature type="binding site" evidence="12">
    <location>
        <position position="141"/>
    </location>
    <ligand>
        <name>UDP-alpha-D-glucose</name>
        <dbReference type="ChEBI" id="CHEBI:58885"/>
    </ligand>
</feature>
<keyword evidence="6" id="KW-0333">Golgi apparatus</keyword>
<evidence type="ECO:0000256" key="14">
    <source>
        <dbReference type="SAM" id="Phobius"/>
    </source>
</evidence>
<evidence type="ECO:0000313" key="16">
    <source>
        <dbReference type="Proteomes" id="UP001085076"/>
    </source>
</evidence>
<keyword evidence="8" id="KW-0961">Cell wall biogenesis/degradation</keyword>
<feature type="binding site" evidence="12">
    <location>
        <position position="112"/>
    </location>
    <ligand>
        <name>UDP-alpha-D-glucose</name>
        <dbReference type="ChEBI" id="CHEBI:58885"/>
    </ligand>
</feature>
<evidence type="ECO:0000256" key="11">
    <source>
        <dbReference type="PIRSR" id="PIRSR605150-1"/>
    </source>
</evidence>
<evidence type="ECO:0000313" key="15">
    <source>
        <dbReference type="EMBL" id="KAJ0988217.1"/>
    </source>
</evidence>
<feature type="transmembrane region" description="Helical" evidence="14">
    <location>
        <begin position="518"/>
        <end position="537"/>
    </location>
</feature>
<dbReference type="SUPFAM" id="SSF53448">
    <property type="entry name" value="Nucleotide-diphospho-sugar transferases"/>
    <property type="match status" value="1"/>
</dbReference>
<dbReference type="InterPro" id="IPR005150">
    <property type="entry name" value="Cellulose_synth"/>
</dbReference>
<evidence type="ECO:0000256" key="4">
    <source>
        <dbReference type="ARBA" id="ARBA00022692"/>
    </source>
</evidence>
<comment type="caution">
    <text evidence="15">The sequence shown here is derived from an EMBL/GenBank/DDBJ whole genome shotgun (WGS) entry which is preliminary data.</text>
</comment>
<dbReference type="GO" id="GO:0000139">
    <property type="term" value="C:Golgi membrane"/>
    <property type="evidence" value="ECO:0007669"/>
    <property type="project" value="UniProtKB-SubCell"/>
</dbReference>
<feature type="transmembrane region" description="Helical" evidence="14">
    <location>
        <begin position="712"/>
        <end position="730"/>
    </location>
</feature>
<proteinExistence type="inferred from homology"/>
<dbReference type="AlphaFoldDB" id="A0A9D5HU55"/>
<keyword evidence="5 14" id="KW-1133">Transmembrane helix</keyword>
<comment type="similarity">
    <text evidence="10">Belongs to the glycosyltransferase 2 family. Plant cellulose synthase-like E subfamily.</text>
</comment>
<evidence type="ECO:0000256" key="6">
    <source>
        <dbReference type="ARBA" id="ARBA00023034"/>
    </source>
</evidence>
<comment type="subcellular location">
    <subcellularLocation>
        <location evidence="1">Golgi apparatus membrane</location>
        <topology evidence="1">Multi-pass membrane protein</topology>
    </subcellularLocation>
</comment>
<dbReference type="OrthoDB" id="72851at2759"/>
<evidence type="ECO:0000256" key="8">
    <source>
        <dbReference type="ARBA" id="ARBA00023316"/>
    </source>
</evidence>
<evidence type="ECO:0000256" key="9">
    <source>
        <dbReference type="ARBA" id="ARBA00037405"/>
    </source>
</evidence>
<evidence type="ECO:0000256" key="13">
    <source>
        <dbReference type="PIRSR" id="PIRSR605150-3"/>
    </source>
</evidence>
<dbReference type="Pfam" id="PF03552">
    <property type="entry name" value="Cellulose_synt"/>
    <property type="match status" value="2"/>
</dbReference>
<dbReference type="FunFam" id="3.90.550.10:FF:000138">
    <property type="entry name" value="Cellulose synthase isolog"/>
    <property type="match status" value="1"/>
</dbReference>
<evidence type="ECO:0000256" key="3">
    <source>
        <dbReference type="ARBA" id="ARBA00022679"/>
    </source>
</evidence>
<gene>
    <name evidence="15" type="ORF">J5N97_006573</name>
</gene>
<reference evidence="15" key="2">
    <citation type="journal article" date="2022" name="Hortic Res">
        <title>The genome of Dioscorea zingiberensis sheds light on the biosynthesis, origin and evolution of the medicinally important diosgenin saponins.</title>
        <authorList>
            <person name="Li Y."/>
            <person name="Tan C."/>
            <person name="Li Z."/>
            <person name="Guo J."/>
            <person name="Li S."/>
            <person name="Chen X."/>
            <person name="Wang C."/>
            <person name="Dai X."/>
            <person name="Yang H."/>
            <person name="Song W."/>
            <person name="Hou L."/>
            <person name="Xu J."/>
            <person name="Tong Z."/>
            <person name="Xu A."/>
            <person name="Yuan X."/>
            <person name="Wang W."/>
            <person name="Yang Q."/>
            <person name="Chen L."/>
            <person name="Sun Z."/>
            <person name="Wang K."/>
            <person name="Pan B."/>
            <person name="Chen J."/>
            <person name="Bao Y."/>
            <person name="Liu F."/>
            <person name="Qi X."/>
            <person name="Gang D.R."/>
            <person name="Wen J."/>
            <person name="Li J."/>
        </authorList>
    </citation>
    <scope>NUCLEOTIDE SEQUENCE</scope>
    <source>
        <strain evidence="15">Dzin_1.0</strain>
    </source>
</reference>
<keyword evidence="16" id="KW-1185">Reference proteome</keyword>
<dbReference type="PANTHER" id="PTHR13301">
    <property type="entry name" value="X-BOX TRANSCRIPTION FACTOR-RELATED"/>
    <property type="match status" value="1"/>
</dbReference>
<feature type="active site" evidence="11">
    <location>
        <position position="446"/>
    </location>
</feature>
<feature type="binding site" evidence="13">
    <location>
        <position position="306"/>
    </location>
    <ligand>
        <name>Mn(2+)</name>
        <dbReference type="ChEBI" id="CHEBI:29035"/>
    </ligand>
</feature>
<dbReference type="GO" id="GO:0030244">
    <property type="term" value="P:cellulose biosynthetic process"/>
    <property type="evidence" value="ECO:0007669"/>
    <property type="project" value="InterPro"/>
</dbReference>
<feature type="transmembrane region" description="Helical" evidence="14">
    <location>
        <begin position="678"/>
        <end position="700"/>
    </location>
</feature>
<feature type="binding site" evidence="13">
    <location>
        <position position="282"/>
    </location>
    <ligand>
        <name>Mn(2+)</name>
        <dbReference type="ChEBI" id="CHEBI:29035"/>
    </ligand>
</feature>
<feature type="transmembrane region" description="Helical" evidence="14">
    <location>
        <begin position="641"/>
        <end position="666"/>
    </location>
</feature>
<accession>A0A9D5HU55</accession>
<keyword evidence="4 14" id="KW-0812">Transmembrane</keyword>
<dbReference type="Proteomes" id="UP001085076">
    <property type="component" value="Miscellaneous, Linkage group lg01"/>
</dbReference>
<protein>
    <recommendedName>
        <fullName evidence="17">Cellulose synthase-like protein E1</fullName>
    </recommendedName>
</protein>
<dbReference type="GO" id="GO:0071669">
    <property type="term" value="P:plant-type cell wall organization or biogenesis"/>
    <property type="evidence" value="ECO:0007669"/>
    <property type="project" value="UniProtKB-ARBA"/>
</dbReference>
<name>A0A9D5HU55_9LILI</name>
<keyword evidence="3" id="KW-0808">Transferase</keyword>
<dbReference type="GO" id="GO:0016760">
    <property type="term" value="F:cellulose synthase (UDP-forming) activity"/>
    <property type="evidence" value="ECO:0007669"/>
    <property type="project" value="InterPro"/>
</dbReference>
<feature type="transmembrane region" description="Helical" evidence="14">
    <location>
        <begin position="557"/>
        <end position="580"/>
    </location>
</feature>
<dbReference type="Gene3D" id="3.90.550.10">
    <property type="entry name" value="Spore Coat Polysaccharide Biosynthesis Protein SpsA, Chain A"/>
    <property type="match status" value="2"/>
</dbReference>
<dbReference type="GO" id="GO:0071555">
    <property type="term" value="P:cell wall organization"/>
    <property type="evidence" value="ECO:0007669"/>
    <property type="project" value="UniProtKB-KW"/>
</dbReference>
<comment type="function">
    <text evidence="9">Thought to be a Golgi-localized beta-glycan synthase that polymerize the backbones of noncellulosic polysaccharides (hemicelluloses) of plant cell wall.</text>
</comment>
<evidence type="ECO:0000256" key="5">
    <source>
        <dbReference type="ARBA" id="ARBA00022989"/>
    </source>
</evidence>
<feature type="active site" evidence="11">
    <location>
        <position position="141"/>
    </location>
</feature>
<evidence type="ECO:0000256" key="1">
    <source>
        <dbReference type="ARBA" id="ARBA00004653"/>
    </source>
</evidence>
<keyword evidence="7 14" id="KW-0472">Membrane</keyword>
<evidence type="ECO:0000256" key="7">
    <source>
        <dbReference type="ARBA" id="ARBA00023136"/>
    </source>
</evidence>
<dbReference type="InterPro" id="IPR029044">
    <property type="entry name" value="Nucleotide-diphossugar_trans"/>
</dbReference>
<evidence type="ECO:0000256" key="2">
    <source>
        <dbReference type="ARBA" id="ARBA00022676"/>
    </source>
</evidence>
<evidence type="ECO:0000256" key="10">
    <source>
        <dbReference type="ARBA" id="ARBA00060766"/>
    </source>
</evidence>
<feature type="transmembrane region" description="Helical" evidence="14">
    <location>
        <begin position="21"/>
        <end position="41"/>
    </location>
</feature>
<keyword evidence="2" id="KW-0328">Glycosyltransferase</keyword>
<dbReference type="EMBL" id="JAGGNH010000001">
    <property type="protein sequence ID" value="KAJ0988217.1"/>
    <property type="molecule type" value="Genomic_DNA"/>
</dbReference>
<evidence type="ECO:0008006" key="17">
    <source>
        <dbReference type="Google" id="ProtNLM"/>
    </source>
</evidence>